<evidence type="ECO:0000256" key="10">
    <source>
        <dbReference type="SAM" id="MobiDB-lite"/>
    </source>
</evidence>
<dbReference type="RefSeq" id="XP_007828171.1">
    <property type="nucleotide sequence ID" value="XM_007829980.1"/>
</dbReference>
<comment type="subcellular location">
    <subcellularLocation>
        <location evidence="1 9">Nucleus</location>
    </subcellularLocation>
</comment>
<evidence type="ECO:0000256" key="3">
    <source>
        <dbReference type="ARBA" id="ARBA00018504"/>
    </source>
</evidence>
<dbReference type="InterPro" id="IPR015418">
    <property type="entry name" value="Eaf6"/>
</dbReference>
<dbReference type="GO" id="GO:0035267">
    <property type="term" value="C:NuA4 histone acetyltransferase complex"/>
    <property type="evidence" value="ECO:0007669"/>
    <property type="project" value="UniProtKB-UniRule"/>
</dbReference>
<dbReference type="eggNOG" id="ENOG502SEZK">
    <property type="taxonomic scope" value="Eukaryota"/>
</dbReference>
<name>W3XQN7_PESFW</name>
<dbReference type="Proteomes" id="UP000030651">
    <property type="component" value="Unassembled WGS sequence"/>
</dbReference>
<accession>W3XQN7</accession>
<dbReference type="HOGENOM" id="CLU_081048_1_0_1"/>
<evidence type="ECO:0000256" key="4">
    <source>
        <dbReference type="ARBA" id="ARBA00022853"/>
    </source>
</evidence>
<organism evidence="11 12">
    <name type="scientific">Pestalotiopsis fici (strain W106-1 / CGMCC3.15140)</name>
    <dbReference type="NCBI Taxonomy" id="1229662"/>
    <lineage>
        <taxon>Eukaryota</taxon>
        <taxon>Fungi</taxon>
        <taxon>Dikarya</taxon>
        <taxon>Ascomycota</taxon>
        <taxon>Pezizomycotina</taxon>
        <taxon>Sordariomycetes</taxon>
        <taxon>Xylariomycetidae</taxon>
        <taxon>Amphisphaeriales</taxon>
        <taxon>Sporocadaceae</taxon>
        <taxon>Pestalotiopsis</taxon>
    </lineage>
</organism>
<keyword evidence="9" id="KW-0234">DNA repair</keyword>
<evidence type="ECO:0000256" key="2">
    <source>
        <dbReference type="ARBA" id="ARBA00010916"/>
    </source>
</evidence>
<proteinExistence type="inferred from homology"/>
<feature type="region of interest" description="Disordered" evidence="10">
    <location>
        <begin position="129"/>
        <end position="209"/>
    </location>
</feature>
<evidence type="ECO:0000313" key="11">
    <source>
        <dbReference type="EMBL" id="ETS87571.1"/>
    </source>
</evidence>
<gene>
    <name evidence="11" type="ORF">PFICI_01399</name>
</gene>
<reference evidence="12" key="1">
    <citation type="journal article" date="2015" name="BMC Genomics">
        <title>Genomic and transcriptomic analysis of the endophytic fungus Pestalotiopsis fici reveals its lifestyle and high potential for synthesis of natural products.</title>
        <authorList>
            <person name="Wang X."/>
            <person name="Zhang X."/>
            <person name="Liu L."/>
            <person name="Xiang M."/>
            <person name="Wang W."/>
            <person name="Sun X."/>
            <person name="Che Y."/>
            <person name="Guo L."/>
            <person name="Liu G."/>
            <person name="Guo L."/>
            <person name="Wang C."/>
            <person name="Yin W.B."/>
            <person name="Stadler M."/>
            <person name="Zhang X."/>
            <person name="Liu X."/>
        </authorList>
    </citation>
    <scope>NUCLEOTIDE SEQUENCE [LARGE SCALE GENOMIC DNA]</scope>
    <source>
        <strain evidence="12">W106-1 / CGMCC3.15140</strain>
    </source>
</reference>
<evidence type="ECO:0000256" key="8">
    <source>
        <dbReference type="ARBA" id="ARBA00023242"/>
    </source>
</evidence>
<evidence type="ECO:0000256" key="9">
    <source>
        <dbReference type="RuleBase" id="RU368022"/>
    </source>
</evidence>
<evidence type="ECO:0000256" key="5">
    <source>
        <dbReference type="ARBA" id="ARBA00023015"/>
    </source>
</evidence>
<feature type="region of interest" description="Disordered" evidence="10">
    <location>
        <begin position="1"/>
        <end position="40"/>
    </location>
</feature>
<evidence type="ECO:0000256" key="6">
    <source>
        <dbReference type="ARBA" id="ARBA00023054"/>
    </source>
</evidence>
<comment type="function">
    <text evidence="9">Component of the NuA4 histone acetyltransferase complex which is involved in transcriptional activation of selected genes principally by acetylation of nucleosomal histone H4 and H2A. The NuA4 complex is also involved in DNA repair.</text>
</comment>
<dbReference type="InParanoid" id="W3XQN7"/>
<evidence type="ECO:0000256" key="7">
    <source>
        <dbReference type="ARBA" id="ARBA00023163"/>
    </source>
</evidence>
<comment type="subunit">
    <text evidence="9">Component of the NuA4 histone acetyltransferase complex.</text>
</comment>
<evidence type="ECO:0000256" key="1">
    <source>
        <dbReference type="ARBA" id="ARBA00004123"/>
    </source>
</evidence>
<feature type="compositionally biased region" description="Polar residues" evidence="10">
    <location>
        <begin position="129"/>
        <end position="153"/>
    </location>
</feature>
<keyword evidence="9" id="KW-0227">DNA damage</keyword>
<dbReference type="GO" id="GO:0006325">
    <property type="term" value="P:chromatin organization"/>
    <property type="evidence" value="ECO:0007669"/>
    <property type="project" value="UniProtKB-KW"/>
</dbReference>
<dbReference type="PANTHER" id="PTHR13476">
    <property type="entry name" value="CHROMATIN MODIFICATION-RELATED PROTEIN MEAF6"/>
    <property type="match status" value="1"/>
</dbReference>
<feature type="compositionally biased region" description="Basic and acidic residues" evidence="10">
    <location>
        <begin position="182"/>
        <end position="198"/>
    </location>
</feature>
<dbReference type="GO" id="GO:0005634">
    <property type="term" value="C:nucleus"/>
    <property type="evidence" value="ECO:0007669"/>
    <property type="project" value="UniProtKB-SubCell"/>
</dbReference>
<feature type="compositionally biased region" description="Gly residues" evidence="10">
    <location>
        <begin position="14"/>
        <end position="31"/>
    </location>
</feature>
<keyword evidence="5 9" id="KW-0805">Transcription regulation</keyword>
<feature type="compositionally biased region" description="Low complexity" evidence="10">
    <location>
        <begin position="1"/>
        <end position="13"/>
    </location>
</feature>
<keyword evidence="7 9" id="KW-0804">Transcription</keyword>
<keyword evidence="8 9" id="KW-0539">Nucleus</keyword>
<dbReference type="GeneID" id="19266412"/>
<dbReference type="AlphaFoldDB" id="W3XQN7"/>
<comment type="similarity">
    <text evidence="2 9">Belongs to the EAF6 family.</text>
</comment>
<keyword evidence="6" id="KW-0175">Coiled coil</keyword>
<keyword evidence="12" id="KW-1185">Reference proteome</keyword>
<dbReference type="KEGG" id="pfy:PFICI_01399"/>
<dbReference type="GO" id="GO:0006281">
    <property type="term" value="P:DNA repair"/>
    <property type="evidence" value="ECO:0007669"/>
    <property type="project" value="UniProtKB-UniRule"/>
</dbReference>
<dbReference type="OrthoDB" id="440324at2759"/>
<keyword evidence="4 9" id="KW-0156">Chromatin regulator</keyword>
<dbReference type="OMA" id="GPMEQNR"/>
<protein>
    <recommendedName>
        <fullName evidence="3 9">Chromatin modification-related protein EAF6</fullName>
    </recommendedName>
</protein>
<dbReference type="Pfam" id="PF09340">
    <property type="entry name" value="NuA4"/>
    <property type="match status" value="1"/>
</dbReference>
<dbReference type="STRING" id="1229662.W3XQN7"/>
<dbReference type="EMBL" id="KI912109">
    <property type="protein sequence ID" value="ETS87571.1"/>
    <property type="molecule type" value="Genomic_DNA"/>
</dbReference>
<sequence length="209" mass="21800">MADTAASAKSNGSNGAGSNGGSGPGSGGGGANDVFDRKKEMSEYEAEKKIIKDAIARRAKIMSELSTLEGKIADLENRYLESTPTGNILTGFDNYTKGLTGAAAQRRKAGTAEQNRVFSRSSVSYNVLNQEANTPASGTSTPGAPTPISTSFNNKDKGPSEAPTPTSATEKKTAVSKKKKEKAAPEDSETDSRADSKKVRTQFGANGRK</sequence>
<evidence type="ECO:0000313" key="12">
    <source>
        <dbReference type="Proteomes" id="UP000030651"/>
    </source>
</evidence>